<keyword evidence="1" id="KW-0472">Membrane</keyword>
<feature type="transmembrane region" description="Helical" evidence="1">
    <location>
        <begin position="281"/>
        <end position="300"/>
    </location>
</feature>
<dbReference type="Proteomes" id="UP001138540">
    <property type="component" value="Unassembled WGS sequence"/>
</dbReference>
<organism evidence="2 3">
    <name type="scientific">Sphingobium lignivorans</name>
    <dbReference type="NCBI Taxonomy" id="2735886"/>
    <lineage>
        <taxon>Bacteria</taxon>
        <taxon>Pseudomonadati</taxon>
        <taxon>Pseudomonadota</taxon>
        <taxon>Alphaproteobacteria</taxon>
        <taxon>Sphingomonadales</taxon>
        <taxon>Sphingomonadaceae</taxon>
        <taxon>Sphingobium</taxon>
    </lineage>
</organism>
<feature type="transmembrane region" description="Helical" evidence="1">
    <location>
        <begin position="146"/>
        <end position="165"/>
    </location>
</feature>
<evidence type="ECO:0000256" key="1">
    <source>
        <dbReference type="SAM" id="Phobius"/>
    </source>
</evidence>
<evidence type="ECO:0000313" key="3">
    <source>
        <dbReference type="Proteomes" id="UP001138540"/>
    </source>
</evidence>
<proteinExistence type="predicted"/>
<dbReference type="EMBL" id="JACHKA010000001">
    <property type="protein sequence ID" value="MBB5986072.1"/>
    <property type="molecule type" value="Genomic_DNA"/>
</dbReference>
<keyword evidence="1" id="KW-0812">Transmembrane</keyword>
<reference evidence="2 3" key="1">
    <citation type="submission" date="2020-08" db="EMBL/GenBank/DDBJ databases">
        <title>Exploring microbial biodiversity for novel pathways involved in the catabolism of aromatic compounds derived from lignin.</title>
        <authorList>
            <person name="Elkins J."/>
        </authorList>
    </citation>
    <scope>NUCLEOTIDE SEQUENCE [LARGE SCALE GENOMIC DNA]</scope>
    <source>
        <strain evidence="2 3">B1D3A</strain>
    </source>
</reference>
<keyword evidence="3" id="KW-1185">Reference proteome</keyword>
<sequence>MSGGVRRGLADLSCRALQAMLPPSLRSWGWAVRCETAEIPDDTEALLFALGSLFGLMPRALATHLLHRRASLTRDGGLLSGGSITMNAHPRRLGITCAIGAVILGLVYMAIAGAPARYLAINVGALVIGLAVLATLGRNRIAGQRWAGGTIAAMAGVLLATALLGNTADGAARWVKLGGLSIQPSLVLLPLTLVLFARTRDALATAGLIAAAVAMALQPDRAMAGMLAASLAVLAMMRSDRHVVAALGASVTGFAMTLARADTLPAVPYVDQILYTSFDVHAAAGAAVLGGCALLLVPAITGWTRDRARREIYAVFGAVWFTAILAAALGNYPTPIVGYGGSAIIGYALSLLALPKRADAELGAGARAGNEADAIAADRPMFLAPA</sequence>
<dbReference type="RefSeq" id="WP_260394834.1">
    <property type="nucleotide sequence ID" value="NZ_JACHKA010000001.1"/>
</dbReference>
<feature type="transmembrane region" description="Helical" evidence="1">
    <location>
        <begin position="336"/>
        <end position="354"/>
    </location>
</feature>
<evidence type="ECO:0000313" key="2">
    <source>
        <dbReference type="EMBL" id="MBB5986072.1"/>
    </source>
</evidence>
<feature type="transmembrane region" description="Helical" evidence="1">
    <location>
        <begin position="177"/>
        <end position="197"/>
    </location>
</feature>
<accession>A0ABR6NFL0</accession>
<feature type="transmembrane region" description="Helical" evidence="1">
    <location>
        <begin position="312"/>
        <end position="330"/>
    </location>
</feature>
<evidence type="ECO:0008006" key="4">
    <source>
        <dbReference type="Google" id="ProtNLM"/>
    </source>
</evidence>
<keyword evidence="1" id="KW-1133">Transmembrane helix</keyword>
<name>A0ABR6NFL0_9SPHN</name>
<gene>
    <name evidence="2" type="ORF">HNP60_002046</name>
</gene>
<comment type="caution">
    <text evidence="2">The sequence shown here is derived from an EMBL/GenBank/DDBJ whole genome shotgun (WGS) entry which is preliminary data.</text>
</comment>
<protein>
    <recommendedName>
        <fullName evidence="4">Cell wall polymerase</fullName>
    </recommendedName>
</protein>
<feature type="transmembrane region" description="Helical" evidence="1">
    <location>
        <begin position="117"/>
        <end position="134"/>
    </location>
</feature>
<feature type="transmembrane region" description="Helical" evidence="1">
    <location>
        <begin position="243"/>
        <end position="261"/>
    </location>
</feature>
<feature type="transmembrane region" description="Helical" evidence="1">
    <location>
        <begin position="93"/>
        <end position="111"/>
    </location>
</feature>